<dbReference type="GO" id="GO:0016887">
    <property type="term" value="F:ATP hydrolysis activity"/>
    <property type="evidence" value="ECO:0007669"/>
    <property type="project" value="InterPro"/>
</dbReference>
<feature type="transmembrane region" description="Helical" evidence="7">
    <location>
        <begin position="617"/>
        <end position="638"/>
    </location>
</feature>
<evidence type="ECO:0000256" key="1">
    <source>
        <dbReference type="ARBA" id="ARBA00004141"/>
    </source>
</evidence>
<dbReference type="RefSeq" id="WP_065034232.1">
    <property type="nucleotide sequence ID" value="NZ_LZLR01000042.1"/>
</dbReference>
<dbReference type="GO" id="GO:0140359">
    <property type="term" value="F:ABC-type transporter activity"/>
    <property type="evidence" value="ECO:0007669"/>
    <property type="project" value="InterPro"/>
</dbReference>
<dbReference type="GO" id="GO:0005524">
    <property type="term" value="F:ATP binding"/>
    <property type="evidence" value="ECO:0007669"/>
    <property type="project" value="UniProtKB-KW"/>
</dbReference>
<evidence type="ECO:0000256" key="6">
    <source>
        <dbReference type="SAM" id="MobiDB-lite"/>
    </source>
</evidence>
<feature type="transmembrane region" description="Helical" evidence="7">
    <location>
        <begin position="701"/>
        <end position="720"/>
    </location>
</feature>
<organism evidence="9 10">
    <name type="scientific">Mycobacterium asiaticum</name>
    <dbReference type="NCBI Taxonomy" id="1790"/>
    <lineage>
        <taxon>Bacteria</taxon>
        <taxon>Bacillati</taxon>
        <taxon>Actinomycetota</taxon>
        <taxon>Actinomycetes</taxon>
        <taxon>Mycobacteriales</taxon>
        <taxon>Mycobacteriaceae</taxon>
        <taxon>Mycobacterium</taxon>
    </lineage>
</organism>
<dbReference type="InterPro" id="IPR013525">
    <property type="entry name" value="ABC2_TM"/>
</dbReference>
<reference evidence="9 10" key="1">
    <citation type="submission" date="2016-06" db="EMBL/GenBank/DDBJ databases">
        <authorList>
            <person name="Kjaerup R.B."/>
            <person name="Dalgaard T.S."/>
            <person name="Juul-Madsen H.R."/>
        </authorList>
    </citation>
    <scope>NUCLEOTIDE SEQUENCE [LARGE SCALE GENOMIC DNA]</scope>
    <source>
        <strain evidence="9 10">1245335.1</strain>
    </source>
</reference>
<feature type="compositionally biased region" description="Pro residues" evidence="6">
    <location>
        <begin position="122"/>
        <end position="147"/>
    </location>
</feature>
<comment type="caution">
    <text evidence="9">The sequence shown here is derived from an EMBL/GenBank/DDBJ whole genome shotgun (WGS) entry which is preliminary data.</text>
</comment>
<dbReference type="GO" id="GO:0016020">
    <property type="term" value="C:membrane"/>
    <property type="evidence" value="ECO:0007669"/>
    <property type="project" value="UniProtKB-SubCell"/>
</dbReference>
<proteinExistence type="predicted"/>
<comment type="subcellular location">
    <subcellularLocation>
        <location evidence="1">Membrane</location>
        <topology evidence="1">Multi-pass membrane protein</topology>
    </subcellularLocation>
</comment>
<keyword evidence="4 7" id="KW-1133">Transmembrane helix</keyword>
<feature type="transmembrane region" description="Helical" evidence="7">
    <location>
        <begin position="732"/>
        <end position="756"/>
    </location>
</feature>
<dbReference type="Pfam" id="PF01061">
    <property type="entry name" value="ABC2_membrane"/>
    <property type="match status" value="1"/>
</dbReference>
<accession>A0A1A3NUI1</accession>
<evidence type="ECO:0000256" key="3">
    <source>
        <dbReference type="ARBA" id="ARBA00022692"/>
    </source>
</evidence>
<keyword evidence="2" id="KW-0813">Transport</keyword>
<dbReference type="SUPFAM" id="SSF52540">
    <property type="entry name" value="P-loop containing nucleoside triphosphate hydrolases"/>
    <property type="match status" value="1"/>
</dbReference>
<dbReference type="InterPro" id="IPR050352">
    <property type="entry name" value="ABCG_transporters"/>
</dbReference>
<feature type="transmembrane region" description="Helical" evidence="7">
    <location>
        <begin position="576"/>
        <end position="597"/>
    </location>
</feature>
<feature type="region of interest" description="Disordered" evidence="6">
    <location>
        <begin position="255"/>
        <end position="274"/>
    </location>
</feature>
<evidence type="ECO:0000313" key="9">
    <source>
        <dbReference type="EMBL" id="OBK25611.1"/>
    </source>
</evidence>
<sequence length="826" mass="88008">MWVGSTRYDFVPGRDVTVGIGDHYDIPLEPEGPIGPDAATHPVLVLRFAGTHWLAVDQSHRGLFLDGIRMSTVDIRDGQMVAIGDPERGPRLMFQVAAPSDAPPPSTDPLGVKVPSPSSEPATPPPASSPPPPAPVEPPTPPAPEEPPTGRIAMEPETRRLKAVTPDPVPDPVPVPVPVPVESPVPVPVPEPVPEPAPEPAEPKTTRIPTGPVERSPLERPTNPFRAVSAREDGEPKGRGLVGRMTDATRKLLPARADTDPDDLPPQTGRLPLQPGARTIGVAAYNLGLVVGGREVLSDISFTTRPGSLIAVVGPSAARNFALTGLLSGTRPLSSGILTVDGHDVHDEPETMRSRIGVVPRDNRVHPSFTVQRALEYAAELRLPSNTTPENRDRVILQVLDELELTPHRDTRIAKLPPELRRCASMAVELLTRPSLLVVDEPGAGLDPQQQNHVLGLLRRQADLGCVVVVASTSLVHVNLSDQVLLLTPAGQLAFAGPPSHIESALGTADWYQIFGRISADPLNAHHAFLMRQQASVSPTPPSVTRPERLPPVPGFGRQFRLLAGRQLFLLLTRPFFVLLLVLLPFALGALTLLIPGTAGLNRAGPGSANTHEALEILAALNFAAVLMGTVATIGDLVGERRIFRREQAIGLSASAYLLAKLVVFGLIVAVQAAILTTIVVSGKGGPRHGAVLLGNADVELYVSVAATAIVSAIVGLGLSSLGKSKRETLPLAIPAVLASLLFAGGLVSLVGTWGYDQISWFVPAQWGFAAAAATVNLRRVDKLAPDNLVWTHYSGWWVFDMLMLLVLGALWAGFVRYRLRPVSHK</sequence>
<gene>
    <name evidence="9" type="ORF">A5635_15170</name>
</gene>
<feature type="domain" description="ABC transporter" evidence="8">
    <location>
        <begin position="277"/>
        <end position="514"/>
    </location>
</feature>
<name>A0A1A3NUI1_MYCAS</name>
<keyword evidence="3 7" id="KW-0812">Transmembrane</keyword>
<dbReference type="InterPro" id="IPR003439">
    <property type="entry name" value="ABC_transporter-like_ATP-bd"/>
</dbReference>
<dbReference type="Gene3D" id="3.40.50.300">
    <property type="entry name" value="P-loop containing nucleotide triphosphate hydrolases"/>
    <property type="match status" value="1"/>
</dbReference>
<keyword evidence="9" id="KW-0547">Nucleotide-binding</keyword>
<evidence type="ECO:0000256" key="4">
    <source>
        <dbReference type="ARBA" id="ARBA00022989"/>
    </source>
</evidence>
<dbReference type="Pfam" id="PF00005">
    <property type="entry name" value="ABC_tran"/>
    <property type="match status" value="1"/>
</dbReference>
<dbReference type="InterPro" id="IPR027417">
    <property type="entry name" value="P-loop_NTPase"/>
</dbReference>
<evidence type="ECO:0000256" key="2">
    <source>
        <dbReference type="ARBA" id="ARBA00022448"/>
    </source>
</evidence>
<feature type="region of interest" description="Disordered" evidence="6">
    <location>
        <begin position="96"/>
        <end position="153"/>
    </location>
</feature>
<keyword evidence="9" id="KW-0067">ATP-binding</keyword>
<dbReference type="EMBL" id="LZLR01000042">
    <property type="protein sequence ID" value="OBK25611.1"/>
    <property type="molecule type" value="Genomic_DNA"/>
</dbReference>
<dbReference type="PROSITE" id="PS50893">
    <property type="entry name" value="ABC_TRANSPORTER_2"/>
    <property type="match status" value="1"/>
</dbReference>
<evidence type="ECO:0000313" key="10">
    <source>
        <dbReference type="Proteomes" id="UP000093819"/>
    </source>
</evidence>
<feature type="transmembrane region" description="Helical" evidence="7">
    <location>
        <begin position="658"/>
        <end position="681"/>
    </location>
</feature>
<keyword evidence="5 7" id="KW-0472">Membrane</keyword>
<evidence type="ECO:0000256" key="7">
    <source>
        <dbReference type="SAM" id="Phobius"/>
    </source>
</evidence>
<dbReference type="Proteomes" id="UP000093819">
    <property type="component" value="Unassembled WGS sequence"/>
</dbReference>
<feature type="transmembrane region" description="Helical" evidence="7">
    <location>
        <begin position="797"/>
        <end position="816"/>
    </location>
</feature>
<dbReference type="PANTHER" id="PTHR48041">
    <property type="entry name" value="ABC TRANSPORTER G FAMILY MEMBER 28"/>
    <property type="match status" value="1"/>
</dbReference>
<evidence type="ECO:0000256" key="5">
    <source>
        <dbReference type="ARBA" id="ARBA00023136"/>
    </source>
</evidence>
<feature type="region of interest" description="Disordered" evidence="6">
    <location>
        <begin position="190"/>
        <end position="221"/>
    </location>
</feature>
<dbReference type="PANTHER" id="PTHR48041:SF139">
    <property type="entry name" value="PROTEIN SCARLET"/>
    <property type="match status" value="1"/>
</dbReference>
<feature type="compositionally biased region" description="Pro residues" evidence="6">
    <location>
        <begin position="190"/>
        <end position="200"/>
    </location>
</feature>
<dbReference type="OrthoDB" id="9804819at2"/>
<protein>
    <submittedName>
        <fullName evidence="9">ABC transporter ATP-binding protein</fullName>
    </submittedName>
</protein>
<dbReference type="AlphaFoldDB" id="A0A1A3NUI1"/>
<evidence type="ECO:0000259" key="8">
    <source>
        <dbReference type="PROSITE" id="PS50893"/>
    </source>
</evidence>